<protein>
    <recommendedName>
        <fullName evidence="1">Calcineurin-like phosphoesterase domain-containing protein</fullName>
    </recommendedName>
</protein>
<evidence type="ECO:0000313" key="3">
    <source>
        <dbReference type="Proteomes" id="UP000070080"/>
    </source>
</evidence>
<feature type="domain" description="Calcineurin-like phosphoesterase" evidence="1">
    <location>
        <begin position="20"/>
        <end position="87"/>
    </location>
</feature>
<dbReference type="EMBL" id="LSCV01000044">
    <property type="protein sequence ID" value="KXB39003.1"/>
    <property type="molecule type" value="Genomic_DNA"/>
</dbReference>
<dbReference type="PANTHER" id="PTHR31302">
    <property type="entry name" value="TRANSMEMBRANE PROTEIN WITH METALLOPHOSPHOESTERASE DOMAIN-RELATED"/>
    <property type="match status" value="1"/>
</dbReference>
<keyword evidence="3" id="KW-1185">Reference proteome</keyword>
<comment type="caution">
    <text evidence="2">The sequence shown here is derived from an EMBL/GenBank/DDBJ whole genome shotgun (WGS) entry which is preliminary data.</text>
</comment>
<organism evidence="2 3">
    <name type="scientific">Amygdalobacter nucleatus</name>
    <dbReference type="NCBI Taxonomy" id="3029274"/>
    <lineage>
        <taxon>Bacteria</taxon>
        <taxon>Bacillati</taxon>
        <taxon>Bacillota</taxon>
        <taxon>Clostridia</taxon>
        <taxon>Eubacteriales</taxon>
        <taxon>Oscillospiraceae</taxon>
        <taxon>Amygdalobacter</taxon>
    </lineage>
</organism>
<dbReference type="InterPro" id="IPR004843">
    <property type="entry name" value="Calcineurin-like_PHP"/>
</dbReference>
<dbReference type="InterPro" id="IPR051158">
    <property type="entry name" value="Metallophosphoesterase_sf"/>
</dbReference>
<reference evidence="3" key="1">
    <citation type="submission" date="2016-01" db="EMBL/GenBank/DDBJ databases">
        <authorList>
            <person name="Mitreva M."/>
            <person name="Pepin K.H."/>
            <person name="Mihindukulasuriya K.A."/>
            <person name="Fulton R."/>
            <person name="Fronick C."/>
            <person name="O'Laughlin M."/>
            <person name="Miner T."/>
            <person name="Herter B."/>
            <person name="Rosa B.A."/>
            <person name="Cordes M."/>
            <person name="Tomlinson C."/>
            <person name="Wollam A."/>
            <person name="Palsikar V.B."/>
            <person name="Mardis E.R."/>
            <person name="Wilson R.K."/>
        </authorList>
    </citation>
    <scope>NUCLEOTIDE SEQUENCE [LARGE SCALE GENOMIC DNA]</scope>
    <source>
        <strain evidence="3">KA00274</strain>
    </source>
</reference>
<dbReference type="InterPro" id="IPR029052">
    <property type="entry name" value="Metallo-depent_PP-like"/>
</dbReference>
<name>A0A133Y754_9FIRM</name>
<dbReference type="PANTHER" id="PTHR31302:SF22">
    <property type="entry name" value="PHOSPHOESTERASE"/>
    <property type="match status" value="1"/>
</dbReference>
<proteinExistence type="predicted"/>
<dbReference type="STRING" id="1497955.HMPREF1872_01325"/>
<sequence>MDKFGSIWHKHPDKIRQNCLDKMQDDDILLLPGDLSWASKLEQAKQDLAFLAAIPGSKILLRGNHDYWWSTLNKMRNLAQAENWSSLYFMQNNAYLISQARADADRQISDKYPLIYASDTLLRANLAEQAAAIKEVERAKLNKHKFYLLIGCKGYLLKPEFNDQHDAELAYREFQRLTYSYEQGLLLLEMLKLVPSELELIGLSHYPPLLKTYQTSKYTQFYQELAAIFKQVHVLYGHLHGLGIKEAFTGEKANIKYSLVSADALSFAPLEVR</sequence>
<dbReference type="AlphaFoldDB" id="A0A133Y754"/>
<dbReference type="Pfam" id="PF00149">
    <property type="entry name" value="Metallophos"/>
    <property type="match status" value="1"/>
</dbReference>
<evidence type="ECO:0000313" key="2">
    <source>
        <dbReference type="EMBL" id="KXB39003.1"/>
    </source>
</evidence>
<dbReference type="Proteomes" id="UP000070080">
    <property type="component" value="Unassembled WGS sequence"/>
</dbReference>
<dbReference type="GO" id="GO:0016787">
    <property type="term" value="F:hydrolase activity"/>
    <property type="evidence" value="ECO:0007669"/>
    <property type="project" value="InterPro"/>
</dbReference>
<gene>
    <name evidence="2" type="ORF">HMPREF1872_01325</name>
</gene>
<accession>A0A133Y754</accession>
<dbReference type="SUPFAM" id="SSF56300">
    <property type="entry name" value="Metallo-dependent phosphatases"/>
    <property type="match status" value="1"/>
</dbReference>
<evidence type="ECO:0000259" key="1">
    <source>
        <dbReference type="Pfam" id="PF00149"/>
    </source>
</evidence>
<dbReference type="Gene3D" id="3.60.21.10">
    <property type="match status" value="1"/>
</dbReference>